<evidence type="ECO:0000313" key="2">
    <source>
        <dbReference type="EMBL" id="EGF27802.1"/>
    </source>
</evidence>
<dbReference type="Pfam" id="PF13883">
    <property type="entry name" value="CREG_beta-barrel"/>
    <property type="match status" value="1"/>
</dbReference>
<dbReference type="PIRSF" id="PIRSF004633">
    <property type="entry name" value="UCP_PLP_oxd"/>
    <property type="match status" value="1"/>
</dbReference>
<dbReference type="PATRIC" id="fig|991778.3.peg.2457"/>
<reference evidence="2 3" key="1">
    <citation type="journal article" date="2013" name="Mar. Genomics">
        <title>Expression of sulfatases in Rhodopirellula baltica and the diversity of sulfatases in the genus Rhodopirellula.</title>
        <authorList>
            <person name="Wegner C.E."/>
            <person name="Richter-Heitmann T."/>
            <person name="Klindworth A."/>
            <person name="Klockow C."/>
            <person name="Richter M."/>
            <person name="Achstetter T."/>
            <person name="Glockner F.O."/>
            <person name="Harder J."/>
        </authorList>
    </citation>
    <scope>NUCLEOTIDE SEQUENCE [LARGE SCALE GENOMIC DNA]</scope>
    <source>
        <strain evidence="2 3">WH47</strain>
    </source>
</reference>
<evidence type="ECO:0000313" key="3">
    <source>
        <dbReference type="Proteomes" id="UP000006222"/>
    </source>
</evidence>
<sequence>MSTSEPSTADIVSGLMNQCTVGSLATQMADSDASPRPYVSLVTVARVGETSMAMLLSGLAKHTQNLAKCPAVSLLLCEETSPDSDPMAAPRATLMGQIVRLPHEDDMNVRDAFLQKHPNSRMVAGFGDFFFHVMHIEECHVIAGFGRIETLSSSCLRV</sequence>
<dbReference type="PANTHER" id="PTHR13343">
    <property type="entry name" value="CREG1 PROTEIN"/>
    <property type="match status" value="1"/>
</dbReference>
<organism evidence="2 3">
    <name type="scientific">Rhodopirellula baltica WH47</name>
    <dbReference type="NCBI Taxonomy" id="991778"/>
    <lineage>
        <taxon>Bacteria</taxon>
        <taxon>Pseudomonadati</taxon>
        <taxon>Planctomycetota</taxon>
        <taxon>Planctomycetia</taxon>
        <taxon>Pirellulales</taxon>
        <taxon>Pirellulaceae</taxon>
        <taxon>Rhodopirellula</taxon>
    </lineage>
</organism>
<dbReference type="SUPFAM" id="SSF50475">
    <property type="entry name" value="FMN-binding split barrel"/>
    <property type="match status" value="1"/>
</dbReference>
<evidence type="ECO:0000259" key="1">
    <source>
        <dbReference type="Pfam" id="PF13883"/>
    </source>
</evidence>
<protein>
    <submittedName>
        <fullName evidence="2">Pyridoxamine 5'-phosphate oxidase-related FMN-binding protein</fullName>
    </submittedName>
</protein>
<dbReference type="AlphaFoldDB" id="F2ARI4"/>
<dbReference type="InterPro" id="IPR012349">
    <property type="entry name" value="Split_barrel_FMN-bd"/>
</dbReference>
<dbReference type="EMBL" id="AFAR01000126">
    <property type="protein sequence ID" value="EGF27802.1"/>
    <property type="molecule type" value="Genomic_DNA"/>
</dbReference>
<proteinExistence type="predicted"/>
<dbReference type="RefSeq" id="WP_007326245.1">
    <property type="nucleotide sequence ID" value="NZ_AFAR01000126.1"/>
</dbReference>
<dbReference type="InterPro" id="IPR014419">
    <property type="entry name" value="HutZ"/>
</dbReference>
<accession>F2ARI4</accession>
<feature type="domain" description="CREG-like beta-barrel" evidence="1">
    <location>
        <begin position="9"/>
        <end position="151"/>
    </location>
</feature>
<dbReference type="GO" id="GO:0005737">
    <property type="term" value="C:cytoplasm"/>
    <property type="evidence" value="ECO:0007669"/>
    <property type="project" value="UniProtKB-ARBA"/>
</dbReference>
<dbReference type="Proteomes" id="UP000006222">
    <property type="component" value="Unassembled WGS sequence"/>
</dbReference>
<dbReference type="Gene3D" id="2.30.110.10">
    <property type="entry name" value="Electron Transport, Fmn-binding Protein, Chain A"/>
    <property type="match status" value="1"/>
</dbReference>
<gene>
    <name evidence="2" type="ORF">RBWH47_03742</name>
</gene>
<dbReference type="InterPro" id="IPR055343">
    <property type="entry name" value="CREG_beta-barrel"/>
</dbReference>
<dbReference type="PANTHER" id="PTHR13343:SF24">
    <property type="entry name" value="OS07G0573800 PROTEIN"/>
    <property type="match status" value="1"/>
</dbReference>
<name>F2ARI4_RHOBT</name>
<comment type="caution">
    <text evidence="2">The sequence shown here is derived from an EMBL/GenBank/DDBJ whole genome shotgun (WGS) entry which is preliminary data.</text>
</comment>